<feature type="compositionally biased region" description="Polar residues" evidence="1">
    <location>
        <begin position="32"/>
        <end position="47"/>
    </location>
</feature>
<name>A0A401UU26_9CLOT</name>
<gene>
    <name evidence="2" type="ORF">Ctaglu_46750</name>
</gene>
<accession>A0A401UU26</accession>
<reference evidence="2 3" key="1">
    <citation type="submission" date="2018-11" db="EMBL/GenBank/DDBJ databases">
        <title>Genome sequencing and assembly of Clostridium tagluense strain A121.</title>
        <authorList>
            <person name="Murakami T."/>
            <person name="Segawa T."/>
            <person name="Shcherbakova V.A."/>
            <person name="Mori H."/>
            <person name="Yoshimura Y."/>
        </authorList>
    </citation>
    <scope>NUCLEOTIDE SEQUENCE [LARGE SCALE GENOMIC DNA]</scope>
    <source>
        <strain evidence="2 3">A121</strain>
    </source>
</reference>
<feature type="region of interest" description="Disordered" evidence="1">
    <location>
        <begin position="27"/>
        <end position="56"/>
    </location>
</feature>
<dbReference type="Proteomes" id="UP000287872">
    <property type="component" value="Unassembled WGS sequence"/>
</dbReference>
<dbReference type="OrthoDB" id="1683773at2"/>
<dbReference type="EMBL" id="BHYK01000053">
    <property type="protein sequence ID" value="GCD13052.1"/>
    <property type="molecule type" value="Genomic_DNA"/>
</dbReference>
<dbReference type="GO" id="GO:0003690">
    <property type="term" value="F:double-stranded DNA binding"/>
    <property type="evidence" value="ECO:0007669"/>
    <property type="project" value="InterPro"/>
</dbReference>
<evidence type="ECO:0000313" key="2">
    <source>
        <dbReference type="EMBL" id="GCD13052.1"/>
    </source>
</evidence>
<dbReference type="RefSeq" id="WP_125006251.1">
    <property type="nucleotide sequence ID" value="NZ_BHYK01000053.1"/>
</dbReference>
<organism evidence="2 3">
    <name type="scientific">Clostridium tagluense</name>
    <dbReference type="NCBI Taxonomy" id="360422"/>
    <lineage>
        <taxon>Bacteria</taxon>
        <taxon>Bacillati</taxon>
        <taxon>Bacillota</taxon>
        <taxon>Clostridia</taxon>
        <taxon>Eubacteriales</taxon>
        <taxon>Clostridiaceae</taxon>
        <taxon>Clostridium</taxon>
    </lineage>
</organism>
<sequence>MNEKVDNAKNKTEQAKIMGVKIPEDDYWGDYSSKTCGSVGGATSDNSTKNDAESSN</sequence>
<keyword evidence="3" id="KW-1185">Reference proteome</keyword>
<dbReference type="GO" id="GO:0006265">
    <property type="term" value="P:DNA topological change"/>
    <property type="evidence" value="ECO:0007669"/>
    <property type="project" value="InterPro"/>
</dbReference>
<evidence type="ECO:0000256" key="1">
    <source>
        <dbReference type="SAM" id="MobiDB-lite"/>
    </source>
</evidence>
<dbReference type="AlphaFoldDB" id="A0A401UU26"/>
<protein>
    <submittedName>
        <fullName evidence="2">Uncharacterized protein</fullName>
    </submittedName>
</protein>
<comment type="caution">
    <text evidence="2">The sequence shown here is derived from an EMBL/GenBank/DDBJ whole genome shotgun (WGS) entry which is preliminary data.</text>
</comment>
<proteinExistence type="predicted"/>
<dbReference type="Pfam" id="PF00269">
    <property type="entry name" value="SASP"/>
    <property type="match status" value="1"/>
</dbReference>
<evidence type="ECO:0000313" key="3">
    <source>
        <dbReference type="Proteomes" id="UP000287872"/>
    </source>
</evidence>
<dbReference type="InterPro" id="IPR001448">
    <property type="entry name" value="SASP_alpha/beta-type"/>
</dbReference>